<accession>A0A8H5HKQ7</accession>
<feature type="region of interest" description="Disordered" evidence="1">
    <location>
        <begin position="121"/>
        <end position="196"/>
    </location>
</feature>
<feature type="region of interest" description="Disordered" evidence="1">
    <location>
        <begin position="569"/>
        <end position="598"/>
    </location>
</feature>
<feature type="region of interest" description="Disordered" evidence="1">
    <location>
        <begin position="508"/>
        <end position="554"/>
    </location>
</feature>
<dbReference type="OrthoDB" id="3070067at2759"/>
<feature type="compositionally biased region" description="Polar residues" evidence="1">
    <location>
        <begin position="121"/>
        <end position="131"/>
    </location>
</feature>
<comment type="caution">
    <text evidence="2">The sequence shown here is derived from an EMBL/GenBank/DDBJ whole genome shotgun (WGS) entry which is preliminary data.</text>
</comment>
<evidence type="ECO:0000313" key="3">
    <source>
        <dbReference type="Proteomes" id="UP000565441"/>
    </source>
</evidence>
<feature type="compositionally biased region" description="Polar residues" evidence="1">
    <location>
        <begin position="259"/>
        <end position="271"/>
    </location>
</feature>
<feature type="region of interest" description="Disordered" evidence="1">
    <location>
        <begin position="430"/>
        <end position="450"/>
    </location>
</feature>
<dbReference type="AlphaFoldDB" id="A0A8H5HKQ7"/>
<protein>
    <submittedName>
        <fullName evidence="2">Uncharacterized protein</fullName>
    </submittedName>
</protein>
<organism evidence="2 3">
    <name type="scientific">Tricholomella constricta</name>
    <dbReference type="NCBI Taxonomy" id="117010"/>
    <lineage>
        <taxon>Eukaryota</taxon>
        <taxon>Fungi</taxon>
        <taxon>Dikarya</taxon>
        <taxon>Basidiomycota</taxon>
        <taxon>Agaricomycotina</taxon>
        <taxon>Agaricomycetes</taxon>
        <taxon>Agaricomycetidae</taxon>
        <taxon>Agaricales</taxon>
        <taxon>Tricholomatineae</taxon>
        <taxon>Lyophyllaceae</taxon>
        <taxon>Tricholomella</taxon>
    </lineage>
</organism>
<reference evidence="2 3" key="1">
    <citation type="journal article" date="2020" name="ISME J.">
        <title>Uncovering the hidden diversity of litter-decomposition mechanisms in mushroom-forming fungi.</title>
        <authorList>
            <person name="Floudas D."/>
            <person name="Bentzer J."/>
            <person name="Ahren D."/>
            <person name="Johansson T."/>
            <person name="Persson P."/>
            <person name="Tunlid A."/>
        </authorList>
    </citation>
    <scope>NUCLEOTIDE SEQUENCE [LARGE SCALE GENOMIC DNA]</scope>
    <source>
        <strain evidence="2 3">CBS 661.87</strain>
    </source>
</reference>
<dbReference type="EMBL" id="JAACJP010000004">
    <property type="protein sequence ID" value="KAF5385120.1"/>
    <property type="molecule type" value="Genomic_DNA"/>
</dbReference>
<gene>
    <name evidence="2" type="ORF">D9615_000894</name>
</gene>
<feature type="compositionally biased region" description="Basic and acidic residues" evidence="1">
    <location>
        <begin position="509"/>
        <end position="522"/>
    </location>
</feature>
<evidence type="ECO:0000313" key="2">
    <source>
        <dbReference type="EMBL" id="KAF5385120.1"/>
    </source>
</evidence>
<feature type="region of interest" description="Disordered" evidence="1">
    <location>
        <begin position="256"/>
        <end position="296"/>
    </location>
</feature>
<sequence>MSPASPTSTWPALLKGTLRFISLIVIPKPAFTFPASNPATAIPIYRTNMRNTIVGAPSTPLDDITLSLFDHSQSVYNNTYGPMSSTPLRPDLDHDVNKNRRERERCCCACHNPVAFTLQPQIHGSGRSSYSADRPMRRHPNFMRYDPPSPTPSPRPRLATKPDTMEQGQRQSPMIHRNKLNKPSPRPRKSGRWGQSNVMATVSIKDAMLETGNASESFITDSNVSRVGLDSAEDAPRRRSLRRSKRIVGSTITEAGMATRNQNRVTNGMNDTQDDSNHVAEPQSLYKSSPSPKVQQPQVVARSRSHSIASQSRFFELDLSPIIEDAHTLKPAEPLPLAPSVIIKGERAEMLTHSSTGEVSPRSCSSFGDALVFMLTLFAARSHGDGEMIPPIYSGLRPADKVLSPNHVNCNLRACGSLEESEIGDVTNANEISQDSGNANADGNGKGAPSVGAPDDGTALIPTVILTYPTPDLSTCSPTFAPRGPTANSASVFVGHAGEVGPPCINMHPGHDGQRGGPRDFGDDLLQPELARGGPHGHGHGTPTSGPRDLDLDMSRGLGFAVDELGVVAAQSRDEGPDGDGDTGMKKTLGRAGGPAQGYTSRARAALFPFRRSLRLSSSGRGRGRGRRAWDAISRFFSSGRSRGRSGVSSISGAATSVSVSVSVSGPATGQEDNHFDVTVANEGCRRGEGLDVSFETARSRWFGSSPRHVRVRGSAAAAAAADLDMRSAV</sequence>
<evidence type="ECO:0000256" key="1">
    <source>
        <dbReference type="SAM" id="MobiDB-lite"/>
    </source>
</evidence>
<feature type="compositionally biased region" description="Polar residues" evidence="1">
    <location>
        <begin position="285"/>
        <end position="296"/>
    </location>
</feature>
<keyword evidence="3" id="KW-1185">Reference proteome</keyword>
<feature type="compositionally biased region" description="Basic residues" evidence="1">
    <location>
        <begin position="176"/>
        <end position="191"/>
    </location>
</feature>
<dbReference type="Proteomes" id="UP000565441">
    <property type="component" value="Unassembled WGS sequence"/>
</dbReference>
<name>A0A8H5HKQ7_9AGAR</name>
<proteinExistence type="predicted"/>